<accession>A0AAJ0AQW1</accession>
<proteinExistence type="predicted"/>
<dbReference type="RefSeq" id="XP_060430174.1">
    <property type="nucleotide sequence ID" value="XM_060565378.1"/>
</dbReference>
<reference evidence="2" key="1">
    <citation type="submission" date="2021-06" db="EMBL/GenBank/DDBJ databases">
        <title>Comparative genomics, transcriptomics and evolutionary studies reveal genomic signatures of adaptation to plant cell wall in hemibiotrophic fungi.</title>
        <authorList>
            <consortium name="DOE Joint Genome Institute"/>
            <person name="Baroncelli R."/>
            <person name="Diaz J.F."/>
            <person name="Benocci T."/>
            <person name="Peng M."/>
            <person name="Battaglia E."/>
            <person name="Haridas S."/>
            <person name="Andreopoulos W."/>
            <person name="Labutti K."/>
            <person name="Pangilinan J."/>
            <person name="Floch G.L."/>
            <person name="Makela M.R."/>
            <person name="Henrissat B."/>
            <person name="Grigoriev I.V."/>
            <person name="Crouch J.A."/>
            <person name="De Vries R.P."/>
            <person name="Sukno S.A."/>
            <person name="Thon M.R."/>
        </authorList>
    </citation>
    <scope>NUCLEOTIDE SEQUENCE</scope>
    <source>
        <strain evidence="2">CBS 193.32</strain>
    </source>
</reference>
<feature type="signal peptide" evidence="1">
    <location>
        <begin position="1"/>
        <end position="17"/>
    </location>
</feature>
<evidence type="ECO:0000313" key="3">
    <source>
        <dbReference type="Proteomes" id="UP001224890"/>
    </source>
</evidence>
<protein>
    <submittedName>
        <fullName evidence="2">Uncharacterized protein</fullName>
    </submittedName>
</protein>
<organism evidence="2 3">
    <name type="scientific">Colletotrichum godetiae</name>
    <dbReference type="NCBI Taxonomy" id="1209918"/>
    <lineage>
        <taxon>Eukaryota</taxon>
        <taxon>Fungi</taxon>
        <taxon>Dikarya</taxon>
        <taxon>Ascomycota</taxon>
        <taxon>Pezizomycotina</taxon>
        <taxon>Sordariomycetes</taxon>
        <taxon>Hypocreomycetidae</taxon>
        <taxon>Glomerellales</taxon>
        <taxon>Glomerellaceae</taxon>
        <taxon>Colletotrichum</taxon>
        <taxon>Colletotrichum acutatum species complex</taxon>
    </lineage>
</organism>
<evidence type="ECO:0000256" key="1">
    <source>
        <dbReference type="SAM" id="SignalP"/>
    </source>
</evidence>
<sequence>MFLLSNSLVSLVGVVNSKTALQLLVCGRSQIVSSVDDPSCPNVKHQLHLSLPRNNVGNRREYAALPYKEAASQESLGRIQPSCQDSIWFRGALVVEGLGTWTVSPPLRRTSPPHPA</sequence>
<name>A0AAJ0AQW1_9PEZI</name>
<keyword evidence="1" id="KW-0732">Signal</keyword>
<dbReference type="GeneID" id="85449904"/>
<dbReference type="AlphaFoldDB" id="A0AAJ0AQW1"/>
<keyword evidence="3" id="KW-1185">Reference proteome</keyword>
<comment type="caution">
    <text evidence="2">The sequence shown here is derived from an EMBL/GenBank/DDBJ whole genome shotgun (WGS) entry which is preliminary data.</text>
</comment>
<feature type="chain" id="PRO_5042600221" evidence="1">
    <location>
        <begin position="18"/>
        <end position="116"/>
    </location>
</feature>
<dbReference type="EMBL" id="JAHMHR010000018">
    <property type="protein sequence ID" value="KAK1676171.1"/>
    <property type="molecule type" value="Genomic_DNA"/>
</dbReference>
<dbReference type="Proteomes" id="UP001224890">
    <property type="component" value="Unassembled WGS sequence"/>
</dbReference>
<gene>
    <name evidence="2" type="ORF">BDP55DRAFT_110154</name>
</gene>
<evidence type="ECO:0000313" key="2">
    <source>
        <dbReference type="EMBL" id="KAK1676171.1"/>
    </source>
</evidence>